<organism evidence="1 2">
    <name type="scientific">Gymnopus androsaceus JB14</name>
    <dbReference type="NCBI Taxonomy" id="1447944"/>
    <lineage>
        <taxon>Eukaryota</taxon>
        <taxon>Fungi</taxon>
        <taxon>Dikarya</taxon>
        <taxon>Basidiomycota</taxon>
        <taxon>Agaricomycotina</taxon>
        <taxon>Agaricomycetes</taxon>
        <taxon>Agaricomycetidae</taxon>
        <taxon>Agaricales</taxon>
        <taxon>Marasmiineae</taxon>
        <taxon>Omphalotaceae</taxon>
        <taxon>Gymnopus</taxon>
    </lineage>
</organism>
<sequence>DDFRRKFVKEHTDTIDLCLTHLKNVSALIRAQQLALTELQRGFLTVQAVLDYTDYETRVITSDGPLTFQSNKIGAFVWNDRDARTLFNAGLPMFFIRAWNEFDRQIVEKYTSL</sequence>
<feature type="non-terminal residue" evidence="1">
    <location>
        <position position="113"/>
    </location>
</feature>
<reference evidence="1" key="1">
    <citation type="journal article" date="2019" name="Environ. Microbiol.">
        <title>Fungal ecological strategies reflected in gene transcription - a case study of two litter decomposers.</title>
        <authorList>
            <person name="Barbi F."/>
            <person name="Kohler A."/>
            <person name="Barry K."/>
            <person name="Baskaran P."/>
            <person name="Daum C."/>
            <person name="Fauchery L."/>
            <person name="Ihrmark K."/>
            <person name="Kuo A."/>
            <person name="LaButti K."/>
            <person name="Lipzen A."/>
            <person name="Morin E."/>
            <person name="Grigoriev I.V."/>
            <person name="Henrissat B."/>
            <person name="Lindahl B."/>
            <person name="Martin F."/>
        </authorList>
    </citation>
    <scope>NUCLEOTIDE SEQUENCE</scope>
    <source>
        <strain evidence="1">JB14</strain>
    </source>
</reference>
<dbReference type="OrthoDB" id="2634326at2759"/>
<gene>
    <name evidence="1" type="ORF">BT96DRAFT_796577</name>
</gene>
<keyword evidence="2" id="KW-1185">Reference proteome</keyword>
<accession>A0A6A4HJE5</accession>
<dbReference type="EMBL" id="ML769486">
    <property type="protein sequence ID" value="KAE9398216.1"/>
    <property type="molecule type" value="Genomic_DNA"/>
</dbReference>
<name>A0A6A4HJE5_9AGAR</name>
<proteinExistence type="predicted"/>
<dbReference type="Proteomes" id="UP000799118">
    <property type="component" value="Unassembled WGS sequence"/>
</dbReference>
<evidence type="ECO:0000313" key="1">
    <source>
        <dbReference type="EMBL" id="KAE9398216.1"/>
    </source>
</evidence>
<protein>
    <submittedName>
        <fullName evidence="1">Uncharacterized protein</fullName>
    </submittedName>
</protein>
<feature type="non-terminal residue" evidence="1">
    <location>
        <position position="1"/>
    </location>
</feature>
<dbReference type="AlphaFoldDB" id="A0A6A4HJE5"/>
<evidence type="ECO:0000313" key="2">
    <source>
        <dbReference type="Proteomes" id="UP000799118"/>
    </source>
</evidence>